<comment type="caution">
    <text evidence="1">The sequence shown here is derived from an EMBL/GenBank/DDBJ whole genome shotgun (WGS) entry which is preliminary data.</text>
</comment>
<feature type="non-terminal residue" evidence="1">
    <location>
        <position position="193"/>
    </location>
</feature>
<organism evidence="1 2">
    <name type="scientific">Pristionchus fissidentatus</name>
    <dbReference type="NCBI Taxonomy" id="1538716"/>
    <lineage>
        <taxon>Eukaryota</taxon>
        <taxon>Metazoa</taxon>
        <taxon>Ecdysozoa</taxon>
        <taxon>Nematoda</taxon>
        <taxon>Chromadorea</taxon>
        <taxon>Rhabditida</taxon>
        <taxon>Rhabditina</taxon>
        <taxon>Diplogasteromorpha</taxon>
        <taxon>Diplogasteroidea</taxon>
        <taxon>Neodiplogasteridae</taxon>
        <taxon>Pristionchus</taxon>
    </lineage>
</organism>
<gene>
    <name evidence="1" type="ORF">PFISCL1PPCAC_1536</name>
</gene>
<dbReference type="Proteomes" id="UP001432322">
    <property type="component" value="Unassembled WGS sequence"/>
</dbReference>
<protein>
    <submittedName>
        <fullName evidence="1">Uncharacterized protein</fullName>
    </submittedName>
</protein>
<evidence type="ECO:0000313" key="1">
    <source>
        <dbReference type="EMBL" id="GMT10239.1"/>
    </source>
</evidence>
<proteinExistence type="predicted"/>
<reference evidence="1" key="1">
    <citation type="submission" date="2023-10" db="EMBL/GenBank/DDBJ databases">
        <title>Genome assembly of Pristionchus species.</title>
        <authorList>
            <person name="Yoshida K."/>
            <person name="Sommer R.J."/>
        </authorList>
    </citation>
    <scope>NUCLEOTIDE SEQUENCE</scope>
    <source>
        <strain evidence="1">RS5133</strain>
    </source>
</reference>
<keyword evidence="2" id="KW-1185">Reference proteome</keyword>
<sequence length="193" mass="22569">MFSSAHYDEFSLRAHRDNYDVSFLFPFFQRRNLRLLRLDVCSERQEAALIPGFAHLATIHSFLFQQCFYRNDVDILPHVVARSRGTRIEASVCDPRSLIDAFRHVCKSPKDEEKFVFVSARRSSMEKLEQIFARDETINLNQHGWFVHLPSRSVLISPVQTRYPSRHVIMGKVNDEGRIIDETMIQKLELKTA</sequence>
<dbReference type="AlphaFoldDB" id="A0AAV5UWZ9"/>
<evidence type="ECO:0000313" key="2">
    <source>
        <dbReference type="Proteomes" id="UP001432322"/>
    </source>
</evidence>
<dbReference type="EMBL" id="BTSY01000001">
    <property type="protein sequence ID" value="GMT10239.1"/>
    <property type="molecule type" value="Genomic_DNA"/>
</dbReference>
<name>A0AAV5UWZ9_9BILA</name>
<accession>A0AAV5UWZ9</accession>